<proteinExistence type="predicted"/>
<keyword evidence="5" id="KW-0597">Phosphoprotein</keyword>
<dbReference type="PROSITE" id="PS50885">
    <property type="entry name" value="HAMP"/>
    <property type="match status" value="1"/>
</dbReference>
<dbReference type="OrthoDB" id="9784218at2"/>
<evidence type="ECO:0000256" key="2">
    <source>
        <dbReference type="ARBA" id="ARBA00004651"/>
    </source>
</evidence>
<dbReference type="CDD" id="cd00082">
    <property type="entry name" value="HisKA"/>
    <property type="match status" value="1"/>
</dbReference>
<dbReference type="SMART" id="SM00304">
    <property type="entry name" value="HAMP"/>
    <property type="match status" value="1"/>
</dbReference>
<evidence type="ECO:0000313" key="13">
    <source>
        <dbReference type="EMBL" id="QEX15244.1"/>
    </source>
</evidence>
<evidence type="ECO:0000313" key="14">
    <source>
        <dbReference type="Proteomes" id="UP000326202"/>
    </source>
</evidence>
<keyword evidence="14" id="KW-1185">Reference proteome</keyword>
<dbReference type="SMART" id="SM00387">
    <property type="entry name" value="HATPase_c"/>
    <property type="match status" value="1"/>
</dbReference>
<reference evidence="13 14" key="1">
    <citation type="submission" date="2019-08" db="EMBL/GenBank/DDBJ databases">
        <title>Hyperibacter terrae gen. nov., sp. nov. and Hyperibacter viscosus sp. nov., two new members in the family Rhodospirillaceae isolated from the rhizosphere of Hypericum perforatum.</title>
        <authorList>
            <person name="Noviana Z."/>
        </authorList>
    </citation>
    <scope>NUCLEOTIDE SEQUENCE [LARGE SCALE GENOMIC DNA]</scope>
    <source>
        <strain evidence="13 14">R5913</strain>
    </source>
</reference>
<dbReference type="GO" id="GO:0000155">
    <property type="term" value="F:phosphorelay sensor kinase activity"/>
    <property type="evidence" value="ECO:0007669"/>
    <property type="project" value="InterPro"/>
</dbReference>
<dbReference type="InterPro" id="IPR036890">
    <property type="entry name" value="HATPase_C_sf"/>
</dbReference>
<comment type="subcellular location">
    <subcellularLocation>
        <location evidence="2">Cell membrane</location>
        <topology evidence="2">Multi-pass membrane protein</topology>
    </subcellularLocation>
</comment>
<dbReference type="PANTHER" id="PTHR44936:SF10">
    <property type="entry name" value="SENSOR PROTEIN RSTB"/>
    <property type="match status" value="1"/>
</dbReference>
<feature type="domain" description="HAMP" evidence="12">
    <location>
        <begin position="194"/>
        <end position="249"/>
    </location>
</feature>
<sequence>MAMNRPRPKLPVLWHSLSARLLVLTIAFVMVSEVLIFVPSIASFRLKYLEERLAAANIAVLALLATPDAMVSDELEMELLSQAGAYVIGMKRPDGKKLMLGMEDKVPAIDAQFDLRQHGLFRSVRDAVVALVQGRNRILRVVGVSPRHNETEVEIVIDEAPLHDAMLDYGAQILAVSIVISLVTASLVYLALQWWMVRPIRRMTESMIAFRGDPEDLSRPLRVERRSDEIGVAQAELAEMQAGLRASLQQKTRLAALGTAVTKISHDLRNMLATAQLVSDRLVSSADPQVKRAAPTLVAAIDRAVDLCTRTLDFTREGPVRLDYRRFALKGLIHEIGADGFANGKTELVDAVGDIELEADRDQLYRVLANLVRNASEAGAVEVTVSAATEGERVIIEVRDNGPGLAPRARQNLFTPFAGSGRAGGSGLGLAIARELAHAHGGDLSLVSSDAGGTLFRIDLPARRPAA</sequence>
<name>A0A5J6MCZ0_9PROT</name>
<dbReference type="InterPro" id="IPR050980">
    <property type="entry name" value="2C_sensor_his_kinase"/>
</dbReference>
<keyword evidence="10" id="KW-0472">Membrane</keyword>
<dbReference type="InterPro" id="IPR003661">
    <property type="entry name" value="HisK_dim/P_dom"/>
</dbReference>
<evidence type="ECO:0000259" key="11">
    <source>
        <dbReference type="PROSITE" id="PS50109"/>
    </source>
</evidence>
<keyword evidence="10" id="KW-0812">Transmembrane</keyword>
<dbReference type="Pfam" id="PF00672">
    <property type="entry name" value="HAMP"/>
    <property type="match status" value="1"/>
</dbReference>
<dbReference type="Pfam" id="PF02518">
    <property type="entry name" value="HATPase_c"/>
    <property type="match status" value="1"/>
</dbReference>
<keyword evidence="6" id="KW-0808">Transferase</keyword>
<comment type="catalytic activity">
    <reaction evidence="1">
        <text>ATP + protein L-histidine = ADP + protein N-phospho-L-histidine.</text>
        <dbReference type="EC" id="2.7.13.3"/>
    </reaction>
</comment>
<dbReference type="InterPro" id="IPR003660">
    <property type="entry name" value="HAMP_dom"/>
</dbReference>
<keyword evidence="4" id="KW-1003">Cell membrane</keyword>
<dbReference type="KEGG" id="htq:FRZ44_05250"/>
<dbReference type="AlphaFoldDB" id="A0A5J6MCZ0"/>
<dbReference type="InterPro" id="IPR036097">
    <property type="entry name" value="HisK_dim/P_sf"/>
</dbReference>
<accession>A0A5J6MCZ0</accession>
<dbReference type="Gene3D" id="1.10.287.130">
    <property type="match status" value="1"/>
</dbReference>
<gene>
    <name evidence="13" type="ORF">FRZ44_05250</name>
</gene>
<dbReference type="PROSITE" id="PS50109">
    <property type="entry name" value="HIS_KIN"/>
    <property type="match status" value="1"/>
</dbReference>
<dbReference type="Gene3D" id="3.30.565.10">
    <property type="entry name" value="Histidine kinase-like ATPase, C-terminal domain"/>
    <property type="match status" value="1"/>
</dbReference>
<feature type="transmembrane region" description="Helical" evidence="10">
    <location>
        <begin position="169"/>
        <end position="192"/>
    </location>
</feature>
<dbReference type="GO" id="GO:0005886">
    <property type="term" value="C:plasma membrane"/>
    <property type="evidence" value="ECO:0007669"/>
    <property type="project" value="UniProtKB-SubCell"/>
</dbReference>
<dbReference type="PRINTS" id="PR00344">
    <property type="entry name" value="BCTRLSENSOR"/>
</dbReference>
<evidence type="ECO:0000256" key="10">
    <source>
        <dbReference type="SAM" id="Phobius"/>
    </source>
</evidence>
<evidence type="ECO:0000256" key="6">
    <source>
        <dbReference type="ARBA" id="ARBA00022679"/>
    </source>
</evidence>
<feature type="domain" description="Histidine kinase" evidence="11">
    <location>
        <begin position="263"/>
        <end position="464"/>
    </location>
</feature>
<evidence type="ECO:0000256" key="9">
    <source>
        <dbReference type="ARBA" id="ARBA00022840"/>
    </source>
</evidence>
<feature type="transmembrane region" description="Helical" evidence="10">
    <location>
        <begin position="21"/>
        <end position="42"/>
    </location>
</feature>
<organism evidence="13 14">
    <name type="scientific">Hypericibacter terrae</name>
    <dbReference type="NCBI Taxonomy" id="2602015"/>
    <lineage>
        <taxon>Bacteria</taxon>
        <taxon>Pseudomonadati</taxon>
        <taxon>Pseudomonadota</taxon>
        <taxon>Alphaproteobacteria</taxon>
        <taxon>Rhodospirillales</taxon>
        <taxon>Dongiaceae</taxon>
        <taxon>Hypericibacter</taxon>
    </lineage>
</organism>
<evidence type="ECO:0000256" key="5">
    <source>
        <dbReference type="ARBA" id="ARBA00022553"/>
    </source>
</evidence>
<dbReference type="InterPro" id="IPR005467">
    <property type="entry name" value="His_kinase_dom"/>
</dbReference>
<dbReference type="InterPro" id="IPR004358">
    <property type="entry name" value="Sig_transdc_His_kin-like_C"/>
</dbReference>
<keyword evidence="9" id="KW-0067">ATP-binding</keyword>
<keyword evidence="8" id="KW-0418">Kinase</keyword>
<dbReference type="InterPro" id="IPR003594">
    <property type="entry name" value="HATPase_dom"/>
</dbReference>
<dbReference type="CDD" id="cd00075">
    <property type="entry name" value="HATPase"/>
    <property type="match status" value="1"/>
</dbReference>
<dbReference type="SUPFAM" id="SSF47384">
    <property type="entry name" value="Homodimeric domain of signal transducing histidine kinase"/>
    <property type="match status" value="1"/>
</dbReference>
<evidence type="ECO:0000256" key="8">
    <source>
        <dbReference type="ARBA" id="ARBA00022777"/>
    </source>
</evidence>
<dbReference type="EMBL" id="CP042906">
    <property type="protein sequence ID" value="QEX15244.1"/>
    <property type="molecule type" value="Genomic_DNA"/>
</dbReference>
<protein>
    <recommendedName>
        <fullName evidence="3">histidine kinase</fullName>
        <ecNumber evidence="3">2.7.13.3</ecNumber>
    </recommendedName>
</protein>
<dbReference type="SUPFAM" id="SSF55874">
    <property type="entry name" value="ATPase domain of HSP90 chaperone/DNA topoisomerase II/histidine kinase"/>
    <property type="match status" value="1"/>
</dbReference>
<dbReference type="Proteomes" id="UP000326202">
    <property type="component" value="Chromosome"/>
</dbReference>
<dbReference type="GO" id="GO:0005524">
    <property type="term" value="F:ATP binding"/>
    <property type="evidence" value="ECO:0007669"/>
    <property type="project" value="UniProtKB-KW"/>
</dbReference>
<evidence type="ECO:0000256" key="3">
    <source>
        <dbReference type="ARBA" id="ARBA00012438"/>
    </source>
</evidence>
<keyword evidence="7" id="KW-0547">Nucleotide-binding</keyword>
<evidence type="ECO:0000256" key="1">
    <source>
        <dbReference type="ARBA" id="ARBA00000085"/>
    </source>
</evidence>
<evidence type="ECO:0000259" key="12">
    <source>
        <dbReference type="PROSITE" id="PS50885"/>
    </source>
</evidence>
<dbReference type="PANTHER" id="PTHR44936">
    <property type="entry name" value="SENSOR PROTEIN CREC"/>
    <property type="match status" value="1"/>
</dbReference>
<dbReference type="EC" id="2.7.13.3" evidence="3"/>
<keyword evidence="10" id="KW-1133">Transmembrane helix</keyword>
<evidence type="ECO:0000256" key="4">
    <source>
        <dbReference type="ARBA" id="ARBA00022475"/>
    </source>
</evidence>
<evidence type="ECO:0000256" key="7">
    <source>
        <dbReference type="ARBA" id="ARBA00022741"/>
    </source>
</evidence>